<name>A0A1A8T445_9GAMM</name>
<sequence>MKIDVIGCGSAFSKIHNTSSVRIEDKHKNQWLIDCGPTVPRALWQRHTDINAIQAIYFTHIHPDHCSGLAALINQWKSMQRTQALDIFCQKEQQEPLESLVALAVWPERHVCFEIRWHEIEEDFQWRHWSIKTALTQHEMANRAIRLTIDDRHFFYSGDGRPTPESEALMLNTDLAFQECAAFHSLPKEASHGDLPDCLRLLARSNLNKLGLYHCFDEALPQIRQSITNEPRLFLSQDGQTFDLT</sequence>
<organism evidence="1 2">
    <name type="scientific">Marinomonas spartinae</name>
    <dbReference type="NCBI Taxonomy" id="1792290"/>
    <lineage>
        <taxon>Bacteria</taxon>
        <taxon>Pseudomonadati</taxon>
        <taxon>Pseudomonadota</taxon>
        <taxon>Gammaproteobacteria</taxon>
        <taxon>Oceanospirillales</taxon>
        <taxon>Oceanospirillaceae</taxon>
        <taxon>Marinomonas</taxon>
    </lineage>
</organism>
<dbReference type="Gene3D" id="3.60.15.10">
    <property type="entry name" value="Ribonuclease Z/Hydroxyacylglutathione hydrolase-like"/>
    <property type="match status" value="1"/>
</dbReference>
<dbReference type="EMBL" id="FLOB01000001">
    <property type="protein sequence ID" value="SBS25623.1"/>
    <property type="molecule type" value="Genomic_DNA"/>
</dbReference>
<dbReference type="STRING" id="1792290.MSP8886_00331"/>
<evidence type="ECO:0000313" key="1">
    <source>
        <dbReference type="EMBL" id="SBS25623.1"/>
    </source>
</evidence>
<dbReference type="InterPro" id="IPR036866">
    <property type="entry name" value="RibonucZ/Hydroxyglut_hydro"/>
</dbReference>
<dbReference type="AlphaFoldDB" id="A0A1A8T445"/>
<protein>
    <submittedName>
        <fullName evidence="1">Ribonuclease Z</fullName>
        <ecNumber evidence="1">3.1.26.11</ecNumber>
    </submittedName>
</protein>
<accession>A0A1A8T445</accession>
<proteinExistence type="predicted"/>
<dbReference type="PANTHER" id="PTHR46018">
    <property type="entry name" value="ZINC PHOSPHODIESTERASE ELAC PROTEIN 1"/>
    <property type="match status" value="1"/>
</dbReference>
<dbReference type="GO" id="GO:0042781">
    <property type="term" value="F:3'-tRNA processing endoribonuclease activity"/>
    <property type="evidence" value="ECO:0007669"/>
    <property type="project" value="UniProtKB-EC"/>
</dbReference>
<dbReference type="PANTHER" id="PTHR46018:SF2">
    <property type="entry name" value="ZINC PHOSPHODIESTERASE ELAC PROTEIN 1"/>
    <property type="match status" value="1"/>
</dbReference>
<dbReference type="EC" id="3.1.26.11" evidence="1"/>
<keyword evidence="1" id="KW-0378">Hydrolase</keyword>
<dbReference type="Proteomes" id="UP000092544">
    <property type="component" value="Unassembled WGS sequence"/>
</dbReference>
<reference evidence="1 2" key="1">
    <citation type="submission" date="2016-06" db="EMBL/GenBank/DDBJ databases">
        <authorList>
            <person name="Kjaerup R.B."/>
            <person name="Dalgaard T.S."/>
            <person name="Juul-Madsen H.R."/>
        </authorList>
    </citation>
    <scope>NUCLEOTIDE SEQUENCE [LARGE SCALE GENOMIC DNA]</scope>
    <source>
        <strain evidence="1 2">CECT 8886</strain>
    </source>
</reference>
<dbReference type="CDD" id="cd16272">
    <property type="entry name" value="RNaseZ_MBL-fold"/>
    <property type="match status" value="1"/>
</dbReference>
<dbReference type="OrthoDB" id="9803916at2"/>
<dbReference type="SUPFAM" id="SSF56281">
    <property type="entry name" value="Metallo-hydrolase/oxidoreductase"/>
    <property type="match status" value="1"/>
</dbReference>
<dbReference type="Pfam" id="PF23023">
    <property type="entry name" value="Anti-Pycsar_Apyc1"/>
    <property type="match status" value="1"/>
</dbReference>
<evidence type="ECO:0000313" key="2">
    <source>
        <dbReference type="Proteomes" id="UP000092544"/>
    </source>
</evidence>
<gene>
    <name evidence="1" type="primary">rnz_1</name>
    <name evidence="1" type="ORF">MSP8886_00331</name>
</gene>
<keyword evidence="2" id="KW-1185">Reference proteome</keyword>
<dbReference type="RefSeq" id="WP_067012046.1">
    <property type="nucleotide sequence ID" value="NZ_FLOB01000001.1"/>
</dbReference>